<proteinExistence type="inferred from homology"/>
<evidence type="ECO:0000256" key="3">
    <source>
        <dbReference type="ARBA" id="ARBA00022692"/>
    </source>
</evidence>
<feature type="transmembrane region" description="Helical" evidence="6">
    <location>
        <begin position="89"/>
        <end position="117"/>
    </location>
</feature>
<feature type="transmembrane region" description="Helical" evidence="6">
    <location>
        <begin position="168"/>
        <end position="186"/>
    </location>
</feature>
<feature type="transmembrane region" description="Helical" evidence="6">
    <location>
        <begin position="372"/>
        <end position="390"/>
    </location>
</feature>
<feature type="transmembrane region" description="Helical" evidence="6">
    <location>
        <begin position="245"/>
        <end position="268"/>
    </location>
</feature>
<comment type="similarity">
    <text evidence="2">Belongs to the SLC13A/DASS transporter (TC 2.A.47) family. NADC subfamily.</text>
</comment>
<evidence type="ECO:0000256" key="6">
    <source>
        <dbReference type="SAM" id="Phobius"/>
    </source>
</evidence>
<accession>A0A914Z4U0</accession>
<reference evidence="8" key="1">
    <citation type="submission" date="2022-11" db="UniProtKB">
        <authorList>
            <consortium name="WormBaseParasite"/>
        </authorList>
    </citation>
    <scope>IDENTIFICATION</scope>
</reference>
<dbReference type="PANTHER" id="PTHR10283:SF85">
    <property type="entry name" value="SODIUM-DEPENDENT HIGH-AFFINITY DICARBOXYLATE TRANSPORTER 3"/>
    <property type="match status" value="1"/>
</dbReference>
<dbReference type="GO" id="GO:0015141">
    <property type="term" value="F:succinate transmembrane transporter activity"/>
    <property type="evidence" value="ECO:0007669"/>
    <property type="project" value="TreeGrafter"/>
</dbReference>
<dbReference type="WBParaSite" id="PSU_v2.g7702.t1">
    <property type="protein sequence ID" value="PSU_v2.g7702.t1"/>
    <property type="gene ID" value="PSU_v2.g7702"/>
</dbReference>
<organism evidence="7 8">
    <name type="scientific">Panagrolaimus superbus</name>
    <dbReference type="NCBI Taxonomy" id="310955"/>
    <lineage>
        <taxon>Eukaryota</taxon>
        <taxon>Metazoa</taxon>
        <taxon>Ecdysozoa</taxon>
        <taxon>Nematoda</taxon>
        <taxon>Chromadorea</taxon>
        <taxon>Rhabditida</taxon>
        <taxon>Tylenchina</taxon>
        <taxon>Panagrolaimomorpha</taxon>
        <taxon>Panagrolaimoidea</taxon>
        <taxon>Panagrolaimidae</taxon>
        <taxon>Panagrolaimus</taxon>
    </lineage>
</organism>
<evidence type="ECO:0000256" key="5">
    <source>
        <dbReference type="ARBA" id="ARBA00023136"/>
    </source>
</evidence>
<keyword evidence="4 6" id="KW-1133">Transmembrane helix</keyword>
<dbReference type="GO" id="GO:0015137">
    <property type="term" value="F:citrate transmembrane transporter activity"/>
    <property type="evidence" value="ECO:0007669"/>
    <property type="project" value="TreeGrafter"/>
</dbReference>
<evidence type="ECO:0000256" key="4">
    <source>
        <dbReference type="ARBA" id="ARBA00022989"/>
    </source>
</evidence>
<keyword evidence="5 6" id="KW-0472">Membrane</keyword>
<feature type="transmembrane region" description="Helical" evidence="6">
    <location>
        <begin position="428"/>
        <end position="446"/>
    </location>
</feature>
<feature type="transmembrane region" description="Helical" evidence="6">
    <location>
        <begin position="548"/>
        <end position="568"/>
    </location>
</feature>
<dbReference type="Proteomes" id="UP000887577">
    <property type="component" value="Unplaced"/>
</dbReference>
<feature type="transmembrane region" description="Helical" evidence="6">
    <location>
        <begin position="466"/>
        <end position="498"/>
    </location>
</feature>
<feature type="transmembrane region" description="Helical" evidence="6">
    <location>
        <begin position="288"/>
        <end position="315"/>
    </location>
</feature>
<keyword evidence="7" id="KW-1185">Reference proteome</keyword>
<name>A0A914Z4U0_9BILA</name>
<dbReference type="AlphaFoldDB" id="A0A914Z4U0"/>
<comment type="subcellular location">
    <subcellularLocation>
        <location evidence="1">Membrane</location>
        <topology evidence="1">Multi-pass membrane protein</topology>
    </subcellularLocation>
</comment>
<feature type="transmembrane region" description="Helical" evidence="6">
    <location>
        <begin position="129"/>
        <end position="147"/>
    </location>
</feature>
<evidence type="ECO:0000256" key="2">
    <source>
        <dbReference type="ARBA" id="ARBA00006772"/>
    </source>
</evidence>
<evidence type="ECO:0000313" key="8">
    <source>
        <dbReference type="WBParaSite" id="PSU_v2.g7702.t1"/>
    </source>
</evidence>
<feature type="transmembrane region" description="Helical" evidence="6">
    <location>
        <begin position="59"/>
        <end position="77"/>
    </location>
</feature>
<evidence type="ECO:0000313" key="7">
    <source>
        <dbReference type="Proteomes" id="UP000887577"/>
    </source>
</evidence>
<feature type="transmembrane region" description="Helical" evidence="6">
    <location>
        <begin position="510"/>
        <end position="528"/>
    </location>
</feature>
<protein>
    <submittedName>
        <fullName evidence="8">Uncharacterized protein</fullName>
    </submittedName>
</protein>
<dbReference type="PANTHER" id="PTHR10283">
    <property type="entry name" value="SOLUTE CARRIER FAMILY 13 MEMBER"/>
    <property type="match status" value="1"/>
</dbReference>
<evidence type="ECO:0000256" key="1">
    <source>
        <dbReference type="ARBA" id="ARBA00004141"/>
    </source>
</evidence>
<keyword evidence="3 6" id="KW-0812">Transmembrane</keyword>
<sequence>MTENGLEVKDYAEDICRAPKKITFSNDDDVKSFRSVSYSLGSNDVFQVRHSFGYYLKRLKHTVLLIGAPLVFLPLLFAERQEYRCAGCLGIMSLYWIFEVIPLPVTALLPLILFPITGVLSSPNVAKEYLNDVTFLFIGGLIVAMAVERSELHERIALNVLTLVGSQPKYIMLGFMTITALLSAFISNTATTAMMVPVCESVIVQLLRSYRLHGQSVASRAELLECGENEAPKARANEKRMAKGLILSICFAANIGGTGTITGTAPNLVMVGQLATLYPNADTGVNYITWMLFCFPLMFLCLFTCWIILVGIYLYNGPPAATEVTKILHERSQKLQKMSYAEKSVAICFMSLLFLWILPQVFPGILSFLPKGYFTDATSAMIVSAFLFALPSKKPRMVFLCQSEPSENPTKGHTYARLMDWKTMQEKFPWGILLLLGGGFALAAGVKESGLSDLLGSQLSEIGSLPLIAIQVFGILITLLVTNICSNTVTVSIFLPIVATLAEQAQIHPLTLMLPVTLTCSFAFMLPVGTAPNAIAFGSGLLKVSDMIISGFFVSIGTCTLILFYNYFCASLVFNMDAAEFWLDANSTTVML</sequence>
<dbReference type="Pfam" id="PF00939">
    <property type="entry name" value="Na_sulph_symp"/>
    <property type="match status" value="1"/>
</dbReference>
<dbReference type="InterPro" id="IPR001898">
    <property type="entry name" value="SLC13A/DASS"/>
</dbReference>
<dbReference type="GO" id="GO:0005886">
    <property type="term" value="C:plasma membrane"/>
    <property type="evidence" value="ECO:0007669"/>
    <property type="project" value="TreeGrafter"/>
</dbReference>
<feature type="transmembrane region" description="Helical" evidence="6">
    <location>
        <begin position="344"/>
        <end position="366"/>
    </location>
</feature>